<dbReference type="AlphaFoldDB" id="A0AB73C5D8"/>
<dbReference type="EMBL" id="JAAH01000009">
    <property type="protein sequence ID" value="KDE73408.1"/>
    <property type="molecule type" value="Genomic_DNA"/>
</dbReference>
<proteinExistence type="predicted"/>
<dbReference type="RefSeq" id="WP_035900323.1">
    <property type="nucleotide sequence ID" value="NZ_JAAH01000009.1"/>
</dbReference>
<dbReference type="Pfam" id="PF13847">
    <property type="entry name" value="Methyltransf_31"/>
    <property type="match status" value="1"/>
</dbReference>
<dbReference type="GO" id="GO:0008168">
    <property type="term" value="F:methyltransferase activity"/>
    <property type="evidence" value="ECO:0007669"/>
    <property type="project" value="UniProtKB-KW"/>
</dbReference>
<accession>A0AB73C5D8</accession>
<gene>
    <name evidence="3" type="ORF">FUSO8_01330</name>
</gene>
<feature type="domain" description="Methyltransferase regulatory" evidence="1">
    <location>
        <begin position="218"/>
        <end position="302"/>
    </location>
</feature>
<dbReference type="PANTHER" id="PTHR43667:SF2">
    <property type="entry name" value="FATTY ACID C-METHYL TRANSFERASE"/>
    <property type="match status" value="1"/>
</dbReference>
<keyword evidence="3" id="KW-0808">Transferase</keyword>
<name>A0AB73C5D8_9FUSO</name>
<dbReference type="CDD" id="cd02440">
    <property type="entry name" value="AdoMet_MTases"/>
    <property type="match status" value="1"/>
</dbReference>
<sequence>MKEEKTVETSYNDIPYMSKSFFFTSPEKQKTVLQLLGYVTPELKKARVLEIGCSFGGNIIPFAIAHPDAEVIGIDLSEIQIKEGNNIIKYLGLENIQLHHKNIMNFEEDYGKFDYIICHGVFSWVTDEVQNKILEVIKNHLSENGSAIISYNTYPGWKHIDILRDIMKFRIDTLQNIGKKVDPYEQVSYGKGAIEFLEKYAILSEHTKRMITDIQSKDDYYIIHEYFEETNRPMYLYDFNKKLLEYGLFHVIDSDLSRSFPIHENLEIERAINNESANNHVVREQYWDYIFDRQFRISIITHLENKEKCNLTPMLQIGDIQNLHIRALFLKNSEGKYERNGNIFLNELNDVLDELNQRFPNTISIKDLFDCLKDKIKDKMEEKDFYQRIIRLIHSHQVEVFSREIKVSQHKKLKLNDRYINYIRYIMDVQNPVISFANSVGLITEASKIELLVMLLFNGERTDEEIMDIVKENIKNGAFTITKENTTKTEYTEEHFIRDFVKNIRNFIEVNVMNS</sequence>
<dbReference type="PANTHER" id="PTHR43667">
    <property type="entry name" value="CYCLOPROPANE-FATTY-ACYL-PHOSPHOLIPID SYNTHASE"/>
    <property type="match status" value="1"/>
</dbReference>
<evidence type="ECO:0000259" key="2">
    <source>
        <dbReference type="Pfam" id="PF13847"/>
    </source>
</evidence>
<dbReference type="Pfam" id="PF10119">
    <property type="entry name" value="MethyTransf_Reg"/>
    <property type="match status" value="1"/>
</dbReference>
<keyword evidence="3" id="KW-0489">Methyltransferase</keyword>
<dbReference type="Proteomes" id="UP000027058">
    <property type="component" value="Unassembled WGS sequence"/>
</dbReference>
<reference evidence="3 4" key="1">
    <citation type="submission" date="2014-01" db="EMBL/GenBank/DDBJ databases">
        <title>Comparative genomics of Fusobacterium necrophorum wild isolates.</title>
        <authorList>
            <person name="Kittichotirat W."/>
            <person name="Bumgarner R.E."/>
            <person name="Lawrence P."/>
        </authorList>
    </citation>
    <scope>NUCLEOTIDE SEQUENCE [LARGE SCALE GENOMIC DNA]</scope>
    <source>
        <strain evidence="3 4">DJ-2</strain>
    </source>
</reference>
<dbReference type="InterPro" id="IPR025714">
    <property type="entry name" value="Methyltranfer_dom"/>
</dbReference>
<protein>
    <submittedName>
        <fullName evidence="3">Methyltransferase</fullName>
    </submittedName>
</protein>
<evidence type="ECO:0000313" key="3">
    <source>
        <dbReference type="EMBL" id="KDE73408.1"/>
    </source>
</evidence>
<comment type="caution">
    <text evidence="3">The sequence shown here is derived from an EMBL/GenBank/DDBJ whole genome shotgun (WGS) entry which is preliminary data.</text>
</comment>
<dbReference type="Gene3D" id="3.40.50.150">
    <property type="entry name" value="Vaccinia Virus protein VP39"/>
    <property type="match status" value="1"/>
</dbReference>
<feature type="domain" description="Methyltransferase" evidence="2">
    <location>
        <begin position="44"/>
        <end position="151"/>
    </location>
</feature>
<organism evidence="3 4">
    <name type="scientific">Fusobacterium necrophorum DJ-2</name>
    <dbReference type="NCBI Taxonomy" id="1441737"/>
    <lineage>
        <taxon>Bacteria</taxon>
        <taxon>Fusobacteriati</taxon>
        <taxon>Fusobacteriota</taxon>
        <taxon>Fusobacteriia</taxon>
        <taxon>Fusobacteriales</taxon>
        <taxon>Fusobacteriaceae</taxon>
        <taxon>Fusobacterium</taxon>
    </lineage>
</organism>
<dbReference type="InterPro" id="IPR018773">
    <property type="entry name" value="MeTrfase_reg_dom_prd"/>
</dbReference>
<dbReference type="GO" id="GO:0032259">
    <property type="term" value="P:methylation"/>
    <property type="evidence" value="ECO:0007669"/>
    <property type="project" value="UniProtKB-KW"/>
</dbReference>
<evidence type="ECO:0000313" key="4">
    <source>
        <dbReference type="Proteomes" id="UP000027058"/>
    </source>
</evidence>
<dbReference type="InterPro" id="IPR050723">
    <property type="entry name" value="CFA/CMAS"/>
</dbReference>
<dbReference type="InterPro" id="IPR029063">
    <property type="entry name" value="SAM-dependent_MTases_sf"/>
</dbReference>
<dbReference type="SUPFAM" id="SSF53335">
    <property type="entry name" value="S-adenosyl-L-methionine-dependent methyltransferases"/>
    <property type="match status" value="1"/>
</dbReference>
<evidence type="ECO:0000259" key="1">
    <source>
        <dbReference type="Pfam" id="PF10119"/>
    </source>
</evidence>